<name>A0A380WSV7_9FIRM</name>
<proteinExistence type="predicted"/>
<accession>A0A380WSV7</accession>
<dbReference type="AlphaFoldDB" id="A0A380WSV7"/>
<evidence type="ECO:0000313" key="1">
    <source>
        <dbReference type="EMBL" id="SUU92107.1"/>
    </source>
</evidence>
<protein>
    <submittedName>
        <fullName evidence="1">C_GCAxxG_C_C family protein</fullName>
    </submittedName>
</protein>
<dbReference type="NCBIfam" id="TIGR01909">
    <property type="entry name" value="C_GCAxxG_C_C"/>
    <property type="match status" value="1"/>
</dbReference>
<dbReference type="Pfam" id="PF09719">
    <property type="entry name" value="C_GCAxxG_C_C"/>
    <property type="match status" value="1"/>
</dbReference>
<sequence length="147" mass="16560">MDKEKLEELSKKEYNCSQTVFAYFADDLGMDEELAMKTATAFERGMFKSETCGSLTGAYMALGLKYGSTDFEKKLNLQEMVHKLDAEFEQRNKSKKCIKLLGVNVNTEEGMNESLEKDLLASVCGVCISSAIEITEKIMEEYDADEK</sequence>
<reference evidence="1 2" key="1">
    <citation type="submission" date="2018-06" db="EMBL/GenBank/DDBJ databases">
        <authorList>
            <consortium name="Pathogen Informatics"/>
            <person name="Doyle S."/>
        </authorList>
    </citation>
    <scope>NUCLEOTIDE SEQUENCE [LARGE SCALE GENOMIC DNA]</scope>
    <source>
        <strain evidence="1 2">NCTC9810</strain>
    </source>
</reference>
<dbReference type="InterPro" id="IPR010181">
    <property type="entry name" value="CGCAxxGCC_motif"/>
</dbReference>
<gene>
    <name evidence="1" type="ORF">NCTC9810_00428</name>
</gene>
<dbReference type="OrthoDB" id="9791535at2"/>
<dbReference type="EMBL" id="UFTA01000002">
    <property type="protein sequence ID" value="SUU92107.1"/>
    <property type="molecule type" value="Genomic_DNA"/>
</dbReference>
<evidence type="ECO:0000313" key="2">
    <source>
        <dbReference type="Proteomes" id="UP000255124"/>
    </source>
</evidence>
<dbReference type="RefSeq" id="WP_115595022.1">
    <property type="nucleotide sequence ID" value="NZ_UFTA01000002.1"/>
</dbReference>
<organism evidence="1 2">
    <name type="scientific">Anaerococcus octavius</name>
    <dbReference type="NCBI Taxonomy" id="54007"/>
    <lineage>
        <taxon>Bacteria</taxon>
        <taxon>Bacillati</taxon>
        <taxon>Bacillota</taxon>
        <taxon>Tissierellia</taxon>
        <taxon>Tissierellales</taxon>
        <taxon>Peptoniphilaceae</taxon>
        <taxon>Anaerococcus</taxon>
    </lineage>
</organism>
<dbReference type="Proteomes" id="UP000255124">
    <property type="component" value="Unassembled WGS sequence"/>
</dbReference>